<dbReference type="Proteomes" id="UP000183975">
    <property type="component" value="Unassembled WGS sequence"/>
</dbReference>
<feature type="transmembrane region" description="Helical" evidence="9">
    <location>
        <begin position="236"/>
        <end position="269"/>
    </location>
</feature>
<evidence type="ECO:0000256" key="2">
    <source>
        <dbReference type="ARBA" id="ARBA00022448"/>
    </source>
</evidence>
<dbReference type="PANTHER" id="PTHR33451:SF5">
    <property type="entry name" value="NA+_H+ ANTIPORTER"/>
    <property type="match status" value="1"/>
</dbReference>
<evidence type="ECO:0000256" key="1">
    <source>
        <dbReference type="ARBA" id="ARBA00004651"/>
    </source>
</evidence>
<feature type="transmembrane region" description="Helical" evidence="9">
    <location>
        <begin position="289"/>
        <end position="306"/>
    </location>
</feature>
<evidence type="ECO:0000256" key="8">
    <source>
        <dbReference type="ARBA" id="ARBA00038435"/>
    </source>
</evidence>
<dbReference type="InterPro" id="IPR052180">
    <property type="entry name" value="NhaC_Na-H+_Antiporter"/>
</dbReference>
<comment type="subcellular location">
    <subcellularLocation>
        <location evidence="1">Cell membrane</location>
        <topology evidence="1">Multi-pass membrane protein</topology>
    </subcellularLocation>
</comment>
<evidence type="ECO:0000256" key="7">
    <source>
        <dbReference type="ARBA" id="ARBA00023136"/>
    </source>
</evidence>
<feature type="domain" description="Na+/H+ antiporter NhaC-like C-terminal" evidence="10">
    <location>
        <begin position="28"/>
        <end position="215"/>
    </location>
</feature>
<dbReference type="EMBL" id="FRAH01000069">
    <property type="protein sequence ID" value="SHL12824.1"/>
    <property type="molecule type" value="Genomic_DNA"/>
</dbReference>
<feature type="transmembrane region" description="Helical" evidence="9">
    <location>
        <begin position="200"/>
        <end position="216"/>
    </location>
</feature>
<sequence>MKKGNPFALIPIVVFLVLFIAVGIIDNSYGGMFGDSLPAIVGFVIALVVAFLQNPKGQKLSFEEKLNNMARGAGDENIMIMCLVFILAGAFSASVKAAGGVDSTVNFGLSIMPGSVAVVGVFVVGCFISTSMGTSVGTIVALAPIAIGISEKTGIAMPLCIGAAVCGAMFGDNLSMISDTTIAATRTQGCDMKDKFRENFKIALPAAILTAILLFLRTKGNDYVMEEALEYNFIRIVPYLVVLIGALAGLNVFMLLVGGTFLSLCIGIAYGDFTLIESFGIMGEGIMGMYDITVISIIVAGLVSLVRQNGGIDWLLYIIRRCIRGPKGAQIGIAALSSVVDCSTANNTVAIVIAGPIAKEIASDYDISPKRTASLLDIFTSVFQGLIPYGAQMLYASAATATAAVSVSSVEIVPFCYYPILLGICALVFIIFEKKKS</sequence>
<protein>
    <submittedName>
        <fullName evidence="11">Putative methionine transporter, NhaC family (TC 2.A.35.1.-)</fullName>
    </submittedName>
</protein>
<dbReference type="AlphaFoldDB" id="A0A1M6Y3P3"/>
<evidence type="ECO:0000256" key="9">
    <source>
        <dbReference type="SAM" id="Phobius"/>
    </source>
</evidence>
<comment type="similarity">
    <text evidence="8">Belongs to the NhaC Na(+)/H(+) (TC 2.A.35) antiporter family.</text>
</comment>
<reference evidence="11 12" key="1">
    <citation type="submission" date="2016-11" db="EMBL/GenBank/DDBJ databases">
        <authorList>
            <person name="Jaros S."/>
            <person name="Januszkiewicz K."/>
            <person name="Wedrychowicz H."/>
        </authorList>
    </citation>
    <scope>NUCLEOTIDE SEQUENCE [LARGE SCALE GENOMIC DNA]</scope>
    <source>
        <strain evidence="11 12">DSM 14214</strain>
    </source>
</reference>
<keyword evidence="2" id="KW-0813">Transport</keyword>
<feature type="transmembrane region" description="Helical" evidence="9">
    <location>
        <begin position="412"/>
        <end position="432"/>
    </location>
</feature>
<feature type="domain" description="Na+/H+ antiporter NhaC-like C-terminal" evidence="10">
    <location>
        <begin position="244"/>
        <end position="431"/>
    </location>
</feature>
<feature type="transmembrane region" description="Helical" evidence="9">
    <location>
        <begin position="37"/>
        <end position="55"/>
    </location>
</feature>
<evidence type="ECO:0000313" key="12">
    <source>
        <dbReference type="Proteomes" id="UP000183975"/>
    </source>
</evidence>
<dbReference type="OrthoDB" id="9790605at2"/>
<dbReference type="GO" id="GO:0005886">
    <property type="term" value="C:plasma membrane"/>
    <property type="evidence" value="ECO:0007669"/>
    <property type="project" value="UniProtKB-SubCell"/>
</dbReference>
<dbReference type="GO" id="GO:0015297">
    <property type="term" value="F:antiporter activity"/>
    <property type="evidence" value="ECO:0007669"/>
    <property type="project" value="UniProtKB-KW"/>
</dbReference>
<dbReference type="RefSeq" id="WP_072852982.1">
    <property type="nucleotide sequence ID" value="NZ_FRAH01000069.1"/>
</dbReference>
<keyword evidence="4" id="KW-1003">Cell membrane</keyword>
<keyword evidence="6 9" id="KW-1133">Transmembrane helix</keyword>
<keyword evidence="7 9" id="KW-0472">Membrane</keyword>
<evidence type="ECO:0000256" key="5">
    <source>
        <dbReference type="ARBA" id="ARBA00022692"/>
    </source>
</evidence>
<evidence type="ECO:0000256" key="6">
    <source>
        <dbReference type="ARBA" id="ARBA00022989"/>
    </source>
</evidence>
<feature type="transmembrane region" description="Helical" evidence="9">
    <location>
        <begin position="115"/>
        <end position="142"/>
    </location>
</feature>
<dbReference type="Pfam" id="PF03553">
    <property type="entry name" value="Na_H_antiporter"/>
    <property type="match status" value="2"/>
</dbReference>
<accession>A0A1M6Y3P3</accession>
<feature type="transmembrane region" description="Helical" evidence="9">
    <location>
        <begin position="7"/>
        <end position="25"/>
    </location>
</feature>
<feature type="transmembrane region" description="Helical" evidence="9">
    <location>
        <begin position="154"/>
        <end position="171"/>
    </location>
</feature>
<dbReference type="InterPro" id="IPR018461">
    <property type="entry name" value="Na/H_Antiport_NhaC-like_C"/>
</dbReference>
<evidence type="ECO:0000256" key="4">
    <source>
        <dbReference type="ARBA" id="ARBA00022475"/>
    </source>
</evidence>
<keyword evidence="12" id="KW-1185">Reference proteome</keyword>
<gene>
    <name evidence="11" type="ORF">SAMN02745138_02917</name>
</gene>
<dbReference type="PANTHER" id="PTHR33451">
    <property type="entry name" value="MALATE-2H(+)/NA(+)-LACTATE ANTIPORTER"/>
    <property type="match status" value="1"/>
</dbReference>
<feature type="transmembrane region" description="Helical" evidence="9">
    <location>
        <begin position="76"/>
        <end position="95"/>
    </location>
</feature>
<organism evidence="11 12">
    <name type="scientific">Anaerotignum lactatifermentans DSM 14214</name>
    <dbReference type="NCBI Taxonomy" id="1121323"/>
    <lineage>
        <taxon>Bacteria</taxon>
        <taxon>Bacillati</taxon>
        <taxon>Bacillota</taxon>
        <taxon>Clostridia</taxon>
        <taxon>Lachnospirales</taxon>
        <taxon>Anaerotignaceae</taxon>
        <taxon>Anaerotignum</taxon>
    </lineage>
</organism>
<evidence type="ECO:0000259" key="10">
    <source>
        <dbReference type="Pfam" id="PF03553"/>
    </source>
</evidence>
<keyword evidence="3" id="KW-0050">Antiport</keyword>
<proteinExistence type="inferred from homology"/>
<name>A0A1M6Y3P3_9FIRM</name>
<evidence type="ECO:0000256" key="3">
    <source>
        <dbReference type="ARBA" id="ARBA00022449"/>
    </source>
</evidence>
<keyword evidence="5 9" id="KW-0812">Transmembrane</keyword>
<evidence type="ECO:0000313" key="11">
    <source>
        <dbReference type="EMBL" id="SHL12824.1"/>
    </source>
</evidence>